<keyword evidence="3" id="KW-0347">Helicase</keyword>
<dbReference type="InterPro" id="IPR006555">
    <property type="entry name" value="ATP-dep_Helicase_C"/>
</dbReference>
<organism evidence="3 4">
    <name type="scientific">Faecalibacterium prausnitzii</name>
    <dbReference type="NCBI Taxonomy" id="853"/>
    <lineage>
        <taxon>Bacteria</taxon>
        <taxon>Bacillati</taxon>
        <taxon>Bacillota</taxon>
        <taxon>Clostridia</taxon>
        <taxon>Eubacteriales</taxon>
        <taxon>Oscillospiraceae</taxon>
        <taxon>Faecalibacterium</taxon>
    </lineage>
</organism>
<dbReference type="EMBL" id="WKQN01000009">
    <property type="protein sequence ID" value="MSC63672.1"/>
    <property type="molecule type" value="Genomic_DNA"/>
</dbReference>
<dbReference type="InterPro" id="IPR027417">
    <property type="entry name" value="P-loop_NTPase"/>
</dbReference>
<dbReference type="GO" id="GO:0006139">
    <property type="term" value="P:nucleobase-containing compound metabolic process"/>
    <property type="evidence" value="ECO:0007669"/>
    <property type="project" value="InterPro"/>
</dbReference>
<dbReference type="GO" id="GO:0005524">
    <property type="term" value="F:ATP binding"/>
    <property type="evidence" value="ECO:0007669"/>
    <property type="project" value="InterPro"/>
</dbReference>
<reference evidence="3 4" key="1">
    <citation type="journal article" date="2019" name="Nat. Med.">
        <title>A library of human gut bacterial isolates paired with longitudinal multiomics data enables mechanistic microbiome research.</title>
        <authorList>
            <person name="Poyet M."/>
            <person name="Groussin M."/>
            <person name="Gibbons S.M."/>
            <person name="Avila-Pacheco J."/>
            <person name="Jiang X."/>
            <person name="Kearney S.M."/>
            <person name="Perrotta A.R."/>
            <person name="Berdy B."/>
            <person name="Zhao S."/>
            <person name="Lieberman T.D."/>
            <person name="Swanson P.K."/>
            <person name="Smith M."/>
            <person name="Roesemann S."/>
            <person name="Alexander J.E."/>
            <person name="Rich S.A."/>
            <person name="Livny J."/>
            <person name="Vlamakis H."/>
            <person name="Clish C."/>
            <person name="Bullock K."/>
            <person name="Deik A."/>
            <person name="Scott J."/>
            <person name="Pierce K.A."/>
            <person name="Xavier R.J."/>
            <person name="Alm E.J."/>
        </authorList>
    </citation>
    <scope>NUCLEOTIDE SEQUENCE [LARGE SCALE GENOMIC DNA]</scope>
    <source>
        <strain evidence="3 4">BIOML-A1</strain>
    </source>
</reference>
<dbReference type="PANTHER" id="PTHR11472:SF34">
    <property type="entry name" value="REGULATOR OF TELOMERE ELONGATION HELICASE 1"/>
    <property type="match status" value="1"/>
</dbReference>
<keyword evidence="3" id="KW-0547">Nucleotide-binding</keyword>
<keyword evidence="3" id="KW-0067">ATP-binding</keyword>
<dbReference type="PANTHER" id="PTHR11472">
    <property type="entry name" value="DNA REPAIR DEAD HELICASE RAD3/XP-D SUBFAMILY MEMBER"/>
    <property type="match status" value="1"/>
</dbReference>
<dbReference type="Proteomes" id="UP000461506">
    <property type="component" value="Unassembled WGS sequence"/>
</dbReference>
<name>A0A844DQI7_9FIRM</name>
<accession>A0A844DQI7</accession>
<gene>
    <name evidence="3" type="ORF">GKD95_10105</name>
</gene>
<comment type="caution">
    <text evidence="3">The sequence shown here is derived from an EMBL/GenBank/DDBJ whole genome shotgun (WGS) entry which is preliminary data.</text>
</comment>
<comment type="similarity">
    <text evidence="1">Belongs to the helicase family. DinG subfamily.</text>
</comment>
<evidence type="ECO:0000313" key="4">
    <source>
        <dbReference type="Proteomes" id="UP000461506"/>
    </source>
</evidence>
<sequence>VDLVGDRLIGCAIVGVGLPQVNPRQEILRRYYDEAGGTGFDYAYRFPGMNKVLQAAGRVIRTQEDRGVVLLLDDRFARAEYTRLFPRHWHQLQYLRSTTELEQQLAAFWARNQ</sequence>
<dbReference type="AlphaFoldDB" id="A0A844DQI7"/>
<dbReference type="GO" id="GO:0016818">
    <property type="term" value="F:hydrolase activity, acting on acid anhydrides, in phosphorus-containing anhydrides"/>
    <property type="evidence" value="ECO:0007669"/>
    <property type="project" value="InterPro"/>
</dbReference>
<feature type="domain" description="ATP-dependent helicase C-terminal" evidence="2">
    <location>
        <begin position="1"/>
        <end position="91"/>
    </location>
</feature>
<evidence type="ECO:0000313" key="3">
    <source>
        <dbReference type="EMBL" id="MSC63672.1"/>
    </source>
</evidence>
<protein>
    <submittedName>
        <fullName evidence="3">ATP-dependent DNA helicase</fullName>
    </submittedName>
</protein>
<evidence type="ECO:0000256" key="1">
    <source>
        <dbReference type="ARBA" id="ARBA00038058"/>
    </source>
</evidence>
<dbReference type="Pfam" id="PF13307">
    <property type="entry name" value="Helicase_C_2"/>
    <property type="match status" value="1"/>
</dbReference>
<dbReference type="GO" id="GO:0003678">
    <property type="term" value="F:DNA helicase activity"/>
    <property type="evidence" value="ECO:0007669"/>
    <property type="project" value="TreeGrafter"/>
</dbReference>
<evidence type="ECO:0000259" key="2">
    <source>
        <dbReference type="Pfam" id="PF13307"/>
    </source>
</evidence>
<dbReference type="GO" id="GO:0003676">
    <property type="term" value="F:nucleic acid binding"/>
    <property type="evidence" value="ECO:0007669"/>
    <property type="project" value="InterPro"/>
</dbReference>
<proteinExistence type="inferred from homology"/>
<dbReference type="InterPro" id="IPR045028">
    <property type="entry name" value="DinG/Rad3-like"/>
</dbReference>
<keyword evidence="3" id="KW-0378">Hydrolase</keyword>
<feature type="non-terminal residue" evidence="3">
    <location>
        <position position="1"/>
    </location>
</feature>
<dbReference type="RefSeq" id="WP_279239881.1">
    <property type="nucleotide sequence ID" value="NZ_WKQN01000009.1"/>
</dbReference>
<dbReference type="Gene3D" id="3.40.50.300">
    <property type="entry name" value="P-loop containing nucleotide triphosphate hydrolases"/>
    <property type="match status" value="1"/>
</dbReference>